<dbReference type="GO" id="GO:0070006">
    <property type="term" value="F:metalloaminopeptidase activity"/>
    <property type="evidence" value="ECO:0007669"/>
    <property type="project" value="UniProtKB-UniRule"/>
</dbReference>
<comment type="similarity">
    <text evidence="6">Belongs to the peptidase M24A family. Methionine aminopeptidase type 1 subfamily.</text>
</comment>
<comment type="function">
    <text evidence="1 6">Removes the N-terminal methionine from nascent proteins. The N-terminal methionine is often cleaved when the second residue in the primary sequence is small and uncharged (Met-Ala-, Cys, Gly, Pro, Ser, Thr, or Val). Requires deformylation of the N(alpha)-formylated initiator methionine before it can be hydrolyzed.</text>
</comment>
<dbReference type="EMBL" id="CACRSL010000003">
    <property type="protein sequence ID" value="VYT13670.1"/>
    <property type="molecule type" value="Genomic_DNA"/>
</dbReference>
<dbReference type="HAMAP" id="MF_01974">
    <property type="entry name" value="MetAP_1"/>
    <property type="match status" value="1"/>
</dbReference>
<feature type="binding site" evidence="6">
    <location>
        <position position="77"/>
    </location>
    <ligand>
        <name>substrate</name>
    </ligand>
</feature>
<feature type="binding site" evidence="6">
    <location>
        <position position="168"/>
    </location>
    <ligand>
        <name>a divalent metal cation</name>
        <dbReference type="ChEBI" id="CHEBI:60240"/>
        <label>2</label>
        <note>catalytic</note>
    </ligand>
</feature>
<evidence type="ECO:0000313" key="9">
    <source>
        <dbReference type="EMBL" id="VYT13670.1"/>
    </source>
</evidence>
<evidence type="ECO:0000256" key="2">
    <source>
        <dbReference type="ARBA" id="ARBA00022438"/>
    </source>
</evidence>
<accession>A0A6N2U6Z5</accession>
<dbReference type="SUPFAM" id="SSF55920">
    <property type="entry name" value="Creatinase/aminopeptidase"/>
    <property type="match status" value="1"/>
</dbReference>
<dbReference type="GO" id="GO:0005829">
    <property type="term" value="C:cytosol"/>
    <property type="evidence" value="ECO:0007669"/>
    <property type="project" value="TreeGrafter"/>
</dbReference>
<comment type="subunit">
    <text evidence="6">Monomer.</text>
</comment>
<dbReference type="GO" id="GO:0004239">
    <property type="term" value="F:initiator methionyl aminopeptidase activity"/>
    <property type="evidence" value="ECO:0007669"/>
    <property type="project" value="UniProtKB-UniRule"/>
</dbReference>
<dbReference type="PANTHER" id="PTHR43330:SF27">
    <property type="entry name" value="METHIONINE AMINOPEPTIDASE"/>
    <property type="match status" value="1"/>
</dbReference>
<dbReference type="EC" id="3.4.11.18" evidence="6 7"/>
<evidence type="ECO:0000256" key="5">
    <source>
        <dbReference type="ARBA" id="ARBA00022801"/>
    </source>
</evidence>
<evidence type="ECO:0000256" key="7">
    <source>
        <dbReference type="RuleBase" id="RU003653"/>
    </source>
</evidence>
<name>A0A6N2U6Z5_9FIRM</name>
<dbReference type="AlphaFoldDB" id="A0A6N2U6Z5"/>
<evidence type="ECO:0000256" key="6">
    <source>
        <dbReference type="HAMAP-Rule" id="MF_01974"/>
    </source>
</evidence>
<proteinExistence type="inferred from homology"/>
<gene>
    <name evidence="6 9" type="primary">map</name>
    <name evidence="9" type="ORF">AULFYP135_01789</name>
</gene>
<dbReference type="InterPro" id="IPR000994">
    <property type="entry name" value="Pept_M24"/>
</dbReference>
<dbReference type="InterPro" id="IPR036005">
    <property type="entry name" value="Creatinase/aminopeptidase-like"/>
</dbReference>
<comment type="catalytic activity">
    <reaction evidence="6 7">
        <text>Release of N-terminal amino acids, preferentially methionine, from peptides and arylamides.</text>
        <dbReference type="EC" id="3.4.11.18"/>
    </reaction>
</comment>
<dbReference type="NCBIfam" id="TIGR00500">
    <property type="entry name" value="met_pdase_I"/>
    <property type="match status" value="1"/>
</dbReference>
<feature type="binding site" evidence="6">
    <location>
        <position position="94"/>
    </location>
    <ligand>
        <name>a divalent metal cation</name>
        <dbReference type="ChEBI" id="CHEBI:60240"/>
        <label>1</label>
    </ligand>
</feature>
<feature type="domain" description="Peptidase M24" evidence="8">
    <location>
        <begin position="13"/>
        <end position="239"/>
    </location>
</feature>
<feature type="binding site" evidence="6">
    <location>
        <position position="175"/>
    </location>
    <ligand>
        <name>substrate</name>
    </ligand>
</feature>
<dbReference type="InterPro" id="IPR001714">
    <property type="entry name" value="Pept_M24_MAP"/>
</dbReference>
<evidence type="ECO:0000256" key="3">
    <source>
        <dbReference type="ARBA" id="ARBA00022670"/>
    </source>
</evidence>
<protein>
    <recommendedName>
        <fullName evidence="6 7">Methionine aminopeptidase</fullName>
        <shortName evidence="6">MAP</shortName>
        <shortName evidence="6">MetAP</shortName>
        <ecNumber evidence="6 7">3.4.11.18</ecNumber>
    </recommendedName>
    <alternativeName>
        <fullName evidence="6">Peptidase M</fullName>
    </alternativeName>
</protein>
<dbReference type="Pfam" id="PF00557">
    <property type="entry name" value="Peptidase_M24"/>
    <property type="match status" value="1"/>
</dbReference>
<feature type="binding site" evidence="6">
    <location>
        <position position="232"/>
    </location>
    <ligand>
        <name>a divalent metal cation</name>
        <dbReference type="ChEBI" id="CHEBI:60240"/>
        <label>2</label>
        <note>catalytic</note>
    </ligand>
</feature>
<dbReference type="PRINTS" id="PR00599">
    <property type="entry name" value="MAPEPTIDASE"/>
</dbReference>
<dbReference type="GO" id="GO:0046872">
    <property type="term" value="F:metal ion binding"/>
    <property type="evidence" value="ECO:0007669"/>
    <property type="project" value="UniProtKB-UniRule"/>
</dbReference>
<comment type="cofactor">
    <cofactor evidence="6">
        <name>Co(2+)</name>
        <dbReference type="ChEBI" id="CHEBI:48828"/>
    </cofactor>
    <cofactor evidence="6">
        <name>Zn(2+)</name>
        <dbReference type="ChEBI" id="CHEBI:29105"/>
    </cofactor>
    <cofactor evidence="6">
        <name>Mn(2+)</name>
        <dbReference type="ChEBI" id="CHEBI:29035"/>
    </cofactor>
    <cofactor evidence="6">
        <name>Fe(2+)</name>
        <dbReference type="ChEBI" id="CHEBI:29033"/>
    </cofactor>
    <text evidence="6">Binds 2 divalent metal cations per subunit. Has a high-affinity and a low affinity metal-binding site. The true nature of the physiological cofactor is under debate. The enzyme is active with cobalt, zinc, manganese or divalent iron ions. Most likely, methionine aminopeptidases function as mononuclear Fe(2+)-metalloproteases under physiological conditions, and the catalytically relevant metal-binding site has been assigned to the histidine-containing high-affinity site.</text>
</comment>
<keyword evidence="3 6" id="KW-0645">Protease</keyword>
<organism evidence="9">
    <name type="scientific">uncultured Anaerotruncus sp</name>
    <dbReference type="NCBI Taxonomy" id="905011"/>
    <lineage>
        <taxon>Bacteria</taxon>
        <taxon>Bacillati</taxon>
        <taxon>Bacillota</taxon>
        <taxon>Clostridia</taxon>
        <taxon>Eubacteriales</taxon>
        <taxon>Oscillospiraceae</taxon>
        <taxon>Anaerotruncus</taxon>
        <taxon>environmental samples</taxon>
    </lineage>
</organism>
<feature type="binding site" evidence="6">
    <location>
        <position position="105"/>
    </location>
    <ligand>
        <name>a divalent metal cation</name>
        <dbReference type="ChEBI" id="CHEBI:60240"/>
        <label>1</label>
    </ligand>
</feature>
<evidence type="ECO:0000256" key="4">
    <source>
        <dbReference type="ARBA" id="ARBA00022723"/>
    </source>
</evidence>
<feature type="binding site" evidence="6">
    <location>
        <position position="232"/>
    </location>
    <ligand>
        <name>a divalent metal cation</name>
        <dbReference type="ChEBI" id="CHEBI:60240"/>
        <label>1</label>
    </ligand>
</feature>
<dbReference type="Gene3D" id="3.90.230.10">
    <property type="entry name" value="Creatinase/methionine aminopeptidase superfamily"/>
    <property type="match status" value="1"/>
</dbReference>
<dbReference type="GO" id="GO:0006508">
    <property type="term" value="P:proteolysis"/>
    <property type="evidence" value="ECO:0007669"/>
    <property type="project" value="UniProtKB-KW"/>
</dbReference>
<keyword evidence="5 6" id="KW-0378">Hydrolase</keyword>
<dbReference type="CDD" id="cd01086">
    <property type="entry name" value="MetAP1"/>
    <property type="match status" value="1"/>
</dbReference>
<keyword evidence="4 6" id="KW-0479">Metal-binding</keyword>
<feature type="binding site" evidence="6">
    <location>
        <position position="201"/>
    </location>
    <ligand>
        <name>a divalent metal cation</name>
        <dbReference type="ChEBI" id="CHEBI:60240"/>
        <label>2</label>
        <note>catalytic</note>
    </ligand>
</feature>
<sequence length="248" mass="26522">MVVLKTKKELTPMLEACRISAQALQRAGEVIRPGITTAQIDHAIHDFIRSRGAVPSFLGYGGFPASACISVNDELIHGIPGPRVIQEGDIVSVDVGAYYKGYHGDNAYTFAVGSISSEAQQLLDVTKESLNRAIQAAVPGARLGDVGYAVQSYVESFGYAVVKEYVGHGVGTKLHEDPEVPNYGTPGRGIRLMPGMTIAIEPMVNLVGEKIKVLSNQWTVVTASHSLSAHFEHTIAITESGPVILTRP</sequence>
<evidence type="ECO:0000256" key="1">
    <source>
        <dbReference type="ARBA" id="ARBA00002521"/>
    </source>
</evidence>
<dbReference type="PROSITE" id="PS00680">
    <property type="entry name" value="MAP_1"/>
    <property type="match status" value="1"/>
</dbReference>
<feature type="binding site" evidence="6">
    <location>
        <position position="105"/>
    </location>
    <ligand>
        <name>a divalent metal cation</name>
        <dbReference type="ChEBI" id="CHEBI:60240"/>
        <label>2</label>
        <note>catalytic</note>
    </ligand>
</feature>
<dbReference type="InterPro" id="IPR002467">
    <property type="entry name" value="Pept_M24A_MAP1"/>
</dbReference>
<dbReference type="PANTHER" id="PTHR43330">
    <property type="entry name" value="METHIONINE AMINOPEPTIDASE"/>
    <property type="match status" value="1"/>
</dbReference>
<reference evidence="9" key="1">
    <citation type="submission" date="2019-11" db="EMBL/GenBank/DDBJ databases">
        <authorList>
            <person name="Feng L."/>
        </authorList>
    </citation>
    <scope>NUCLEOTIDE SEQUENCE</scope>
    <source>
        <strain evidence="9">AundefinedLFYP135</strain>
    </source>
</reference>
<keyword evidence="2 6" id="KW-0031">Aminopeptidase</keyword>
<evidence type="ECO:0000259" key="8">
    <source>
        <dbReference type="Pfam" id="PF00557"/>
    </source>
</evidence>